<dbReference type="Proteomes" id="UP001060336">
    <property type="component" value="Chromosome"/>
</dbReference>
<gene>
    <name evidence="2" type="ORF">NUH88_08235</name>
</gene>
<organism evidence="2 3">
    <name type="scientific">Nisaea acidiphila</name>
    <dbReference type="NCBI Taxonomy" id="1862145"/>
    <lineage>
        <taxon>Bacteria</taxon>
        <taxon>Pseudomonadati</taxon>
        <taxon>Pseudomonadota</taxon>
        <taxon>Alphaproteobacteria</taxon>
        <taxon>Rhodospirillales</taxon>
        <taxon>Thalassobaculaceae</taxon>
        <taxon>Nisaea</taxon>
    </lineage>
</organism>
<dbReference type="AlphaFoldDB" id="A0A9J7B1Y5"/>
<dbReference type="KEGG" id="naci:NUH88_08235"/>
<dbReference type="InterPro" id="IPR027373">
    <property type="entry name" value="RHH_dom"/>
</dbReference>
<dbReference type="Gene3D" id="1.10.3990.20">
    <property type="entry name" value="protein bp1543"/>
    <property type="match status" value="1"/>
</dbReference>
<proteinExistence type="predicted"/>
<dbReference type="InterPro" id="IPR038268">
    <property type="entry name" value="RHH_sf"/>
</dbReference>
<evidence type="ECO:0000313" key="3">
    <source>
        <dbReference type="Proteomes" id="UP001060336"/>
    </source>
</evidence>
<keyword evidence="3" id="KW-1185">Reference proteome</keyword>
<dbReference type="RefSeq" id="WP_257771314.1">
    <property type="nucleotide sequence ID" value="NZ_CP102480.1"/>
</dbReference>
<sequence length="110" mass="12271">MSTLISKNVLVDGRRTSMRLEPAMWDALGQIAARENLTIHQICGIVNGHRVDTSLTSATRVFILGYFRVLAENLEREPSGGQDNSIIHRVFRQTAEFRSAPQQGRYAGSL</sequence>
<dbReference type="EMBL" id="CP102480">
    <property type="protein sequence ID" value="UUX51677.1"/>
    <property type="molecule type" value="Genomic_DNA"/>
</dbReference>
<evidence type="ECO:0000313" key="2">
    <source>
        <dbReference type="EMBL" id="UUX51677.1"/>
    </source>
</evidence>
<feature type="domain" description="Ribbon-helix-helix" evidence="1">
    <location>
        <begin position="5"/>
        <end position="66"/>
    </location>
</feature>
<protein>
    <submittedName>
        <fullName evidence="2">Ribbon-helix-helix domain-containing protein</fullName>
    </submittedName>
</protein>
<name>A0A9J7B1Y5_9PROT</name>
<evidence type="ECO:0000259" key="1">
    <source>
        <dbReference type="Pfam" id="PF13467"/>
    </source>
</evidence>
<reference evidence="2" key="1">
    <citation type="submission" date="2022-08" db="EMBL/GenBank/DDBJ databases">
        <title>Nisaea acidiphila sp. nov., isolated from a marine algal debris and emended description of the genus Nisaea Urios et al. 2008.</title>
        <authorList>
            <person name="Kwon K."/>
        </authorList>
    </citation>
    <scope>NUCLEOTIDE SEQUENCE</scope>
    <source>
        <strain evidence="2">MEBiC11861</strain>
    </source>
</reference>
<accession>A0A9J7B1Y5</accession>
<dbReference type="Pfam" id="PF13467">
    <property type="entry name" value="RHH_4"/>
    <property type="match status" value="1"/>
</dbReference>